<keyword evidence="2 9" id="KW-0963">Cytoplasm</keyword>
<dbReference type="SUPFAM" id="SSF56349">
    <property type="entry name" value="DNA breaking-rejoining enzymes"/>
    <property type="match status" value="1"/>
</dbReference>
<dbReference type="GO" id="GO:0051301">
    <property type="term" value="P:cell division"/>
    <property type="evidence" value="ECO:0007669"/>
    <property type="project" value="UniProtKB-KW"/>
</dbReference>
<dbReference type="GO" id="GO:0006313">
    <property type="term" value="P:DNA transposition"/>
    <property type="evidence" value="ECO:0007669"/>
    <property type="project" value="UniProtKB-UniRule"/>
</dbReference>
<feature type="active site" description="O-(3'-phospho-DNA)-tyrosine intermediate" evidence="9">
    <location>
        <position position="284"/>
    </location>
</feature>
<evidence type="ECO:0000256" key="6">
    <source>
        <dbReference type="ARBA" id="ARBA00023125"/>
    </source>
</evidence>
<evidence type="ECO:0000256" key="9">
    <source>
        <dbReference type="HAMAP-Rule" id="MF_01808"/>
    </source>
</evidence>
<sequence length="303" mass="33397">MRIDETLDAYERELRLRRGLSENTVAAYVREARSLLEFIWEIAGGDVEEPMDLRGLELADVRAWLARSQAKGRSRSTLARHSASIRTFCRWLHRKGHTDVDAAARLKAPRADNALPRVLNQEQARRLAEHAGRLAASGDPLALRDHAAVELLYASGIRIGELCSLDVDSLGADSTLRVIGKGDKERIVPFGVPARRALTAYLPARAQLLVRPNRALFLGARGGRLDPRTLRKTIHRLAASAGVPDISPHDLRHSAATHLLDGGSDLRTVQEILGHASLGTTQRYTHVSSERLRAAFTQAHPRA</sequence>
<dbReference type="OrthoDB" id="9801717at2"/>
<evidence type="ECO:0000259" key="11">
    <source>
        <dbReference type="PROSITE" id="PS51900"/>
    </source>
</evidence>
<evidence type="ECO:0000259" key="10">
    <source>
        <dbReference type="PROSITE" id="PS51898"/>
    </source>
</evidence>
<organism evidence="12 13">
    <name type="scientific">Peptidiphaga gingivicola</name>
    <dbReference type="NCBI Taxonomy" id="2741497"/>
    <lineage>
        <taxon>Bacteria</taxon>
        <taxon>Bacillati</taxon>
        <taxon>Actinomycetota</taxon>
        <taxon>Actinomycetes</taxon>
        <taxon>Actinomycetales</taxon>
        <taxon>Actinomycetaceae</taxon>
        <taxon>Peptidiphaga</taxon>
    </lineage>
</organism>
<dbReference type="AlphaFoldDB" id="A0A179B1X0"/>
<evidence type="ECO:0000256" key="8">
    <source>
        <dbReference type="ARBA" id="ARBA00023306"/>
    </source>
</evidence>
<dbReference type="PANTHER" id="PTHR30349">
    <property type="entry name" value="PHAGE INTEGRASE-RELATED"/>
    <property type="match status" value="1"/>
</dbReference>
<keyword evidence="5 9" id="KW-0229">DNA integration</keyword>
<feature type="active site" evidence="9">
    <location>
        <position position="158"/>
    </location>
</feature>
<dbReference type="PROSITE" id="PS51900">
    <property type="entry name" value="CB"/>
    <property type="match status" value="1"/>
</dbReference>
<dbReference type="GO" id="GO:0003677">
    <property type="term" value="F:DNA binding"/>
    <property type="evidence" value="ECO:0007669"/>
    <property type="project" value="UniProtKB-UniRule"/>
</dbReference>
<dbReference type="EMBL" id="LVZK01000003">
    <property type="protein sequence ID" value="OAP85365.1"/>
    <property type="molecule type" value="Genomic_DNA"/>
</dbReference>
<dbReference type="Pfam" id="PF00589">
    <property type="entry name" value="Phage_integrase"/>
    <property type="match status" value="1"/>
</dbReference>
<feature type="domain" description="Core-binding (CB)" evidence="11">
    <location>
        <begin position="1"/>
        <end position="93"/>
    </location>
</feature>
<dbReference type="InterPro" id="IPR002104">
    <property type="entry name" value="Integrase_catalytic"/>
</dbReference>
<dbReference type="CDD" id="cd00798">
    <property type="entry name" value="INT_XerDC_C"/>
    <property type="match status" value="1"/>
</dbReference>
<proteinExistence type="inferred from homology"/>
<dbReference type="GO" id="GO:0007059">
    <property type="term" value="P:chromosome segregation"/>
    <property type="evidence" value="ECO:0007669"/>
    <property type="project" value="UniProtKB-UniRule"/>
</dbReference>
<feature type="active site" evidence="9">
    <location>
        <position position="275"/>
    </location>
</feature>
<comment type="subunit">
    <text evidence="9">Forms a cyclic heterotetrameric complex composed of two molecules of XerC and two molecules of XerD.</text>
</comment>
<keyword evidence="3 9" id="KW-0132">Cell division</keyword>
<dbReference type="Gene3D" id="1.10.443.10">
    <property type="entry name" value="Intergrase catalytic core"/>
    <property type="match status" value="1"/>
</dbReference>
<dbReference type="STRING" id="1823756.A4H34_09725"/>
<evidence type="ECO:0000256" key="5">
    <source>
        <dbReference type="ARBA" id="ARBA00022908"/>
    </source>
</evidence>
<comment type="caution">
    <text evidence="12">The sequence shown here is derived from an EMBL/GenBank/DDBJ whole genome shotgun (WGS) entry which is preliminary data.</text>
</comment>
<keyword evidence="4 9" id="KW-0159">Chromosome partition</keyword>
<keyword evidence="8 9" id="KW-0131">Cell cycle</keyword>
<dbReference type="InterPro" id="IPR004107">
    <property type="entry name" value="Integrase_SAM-like_N"/>
</dbReference>
<dbReference type="GO" id="GO:0009037">
    <property type="term" value="F:tyrosine-based site-specific recombinase activity"/>
    <property type="evidence" value="ECO:0007669"/>
    <property type="project" value="UniProtKB-UniRule"/>
</dbReference>
<dbReference type="InterPro" id="IPR011010">
    <property type="entry name" value="DNA_brk_join_enz"/>
</dbReference>
<feature type="active site" evidence="9">
    <location>
        <position position="181"/>
    </location>
</feature>
<dbReference type="InterPro" id="IPR010998">
    <property type="entry name" value="Integrase_recombinase_N"/>
</dbReference>
<dbReference type="InterPro" id="IPR050090">
    <property type="entry name" value="Tyrosine_recombinase_XerCD"/>
</dbReference>
<comment type="similarity">
    <text evidence="9">Belongs to the 'phage' integrase family. XerC subfamily.</text>
</comment>
<dbReference type="GO" id="GO:0005737">
    <property type="term" value="C:cytoplasm"/>
    <property type="evidence" value="ECO:0007669"/>
    <property type="project" value="UniProtKB-SubCell"/>
</dbReference>
<reference evidence="12 13" key="1">
    <citation type="submission" date="2016-04" db="EMBL/GenBank/DDBJ databases">
        <title>Peptidophaga gingivicola gen. nov., sp. nov., isolated from human subgingival plaque.</title>
        <authorList>
            <person name="Beall C.J."/>
            <person name="Mokrzan E.M."/>
            <person name="Griffen A.L."/>
            <person name="Leys E.J."/>
        </authorList>
    </citation>
    <scope>NUCLEOTIDE SEQUENCE [LARGE SCALE GENOMIC DNA]</scope>
    <source>
        <strain evidence="12 13">BA112</strain>
    </source>
</reference>
<evidence type="ECO:0000313" key="12">
    <source>
        <dbReference type="EMBL" id="OAP85365.1"/>
    </source>
</evidence>
<keyword evidence="6 9" id="KW-0238">DNA-binding</keyword>
<dbReference type="Proteomes" id="UP000078368">
    <property type="component" value="Unassembled WGS sequence"/>
</dbReference>
<dbReference type="InterPro" id="IPR044068">
    <property type="entry name" value="CB"/>
</dbReference>
<dbReference type="Gene3D" id="1.10.150.130">
    <property type="match status" value="1"/>
</dbReference>
<feature type="domain" description="Tyr recombinase" evidence="10">
    <location>
        <begin position="114"/>
        <end position="297"/>
    </location>
</feature>
<evidence type="ECO:0000313" key="13">
    <source>
        <dbReference type="Proteomes" id="UP000078368"/>
    </source>
</evidence>
<dbReference type="PANTHER" id="PTHR30349:SF77">
    <property type="entry name" value="TYROSINE RECOMBINASE XERC"/>
    <property type="match status" value="1"/>
</dbReference>
<gene>
    <name evidence="9" type="primary">xerC</name>
    <name evidence="12" type="ORF">A4H34_09725</name>
</gene>
<accession>A0A179B1X0</accession>
<keyword evidence="7 9" id="KW-0233">DNA recombination</keyword>
<dbReference type="Pfam" id="PF02899">
    <property type="entry name" value="Phage_int_SAM_1"/>
    <property type="match status" value="1"/>
</dbReference>
<dbReference type="PROSITE" id="PS51898">
    <property type="entry name" value="TYR_RECOMBINASE"/>
    <property type="match status" value="1"/>
</dbReference>
<evidence type="ECO:0000256" key="3">
    <source>
        <dbReference type="ARBA" id="ARBA00022618"/>
    </source>
</evidence>
<name>A0A179B1X0_9ACTO</name>
<protein>
    <recommendedName>
        <fullName evidence="9">Tyrosine recombinase XerC</fullName>
    </recommendedName>
</protein>
<evidence type="ECO:0000256" key="2">
    <source>
        <dbReference type="ARBA" id="ARBA00022490"/>
    </source>
</evidence>
<dbReference type="InterPro" id="IPR013762">
    <property type="entry name" value="Integrase-like_cat_sf"/>
</dbReference>
<comment type="subcellular location">
    <subcellularLocation>
        <location evidence="1 9">Cytoplasm</location>
    </subcellularLocation>
</comment>
<keyword evidence="13" id="KW-1185">Reference proteome</keyword>
<dbReference type="HAMAP" id="MF_01808">
    <property type="entry name" value="Recomb_XerC_XerD"/>
    <property type="match status" value="1"/>
</dbReference>
<comment type="function">
    <text evidence="9">Site-specific tyrosine recombinase, which acts by catalyzing the cutting and rejoining of the recombining DNA molecules. The XerC-XerD complex is essential to convert dimers of the bacterial chromosome into monomers to permit their segregation at cell division. It also contributes to the segregational stability of plasmids.</text>
</comment>
<feature type="active site" evidence="9">
    <location>
        <position position="249"/>
    </location>
</feature>
<evidence type="ECO:0000256" key="7">
    <source>
        <dbReference type="ARBA" id="ARBA00023172"/>
    </source>
</evidence>
<feature type="active site" evidence="9">
    <location>
        <position position="252"/>
    </location>
</feature>
<evidence type="ECO:0000256" key="1">
    <source>
        <dbReference type="ARBA" id="ARBA00004496"/>
    </source>
</evidence>
<evidence type="ECO:0000256" key="4">
    <source>
        <dbReference type="ARBA" id="ARBA00022829"/>
    </source>
</evidence>
<dbReference type="RefSeq" id="WP_009199882.1">
    <property type="nucleotide sequence ID" value="NZ_LVZK01000003.1"/>
</dbReference>
<dbReference type="InterPro" id="IPR023009">
    <property type="entry name" value="Tyrosine_recombinase_XerC/XerD"/>
</dbReference>